<evidence type="ECO:0000256" key="2">
    <source>
        <dbReference type="ARBA" id="ARBA00022729"/>
    </source>
</evidence>
<dbReference type="InterPro" id="IPR028082">
    <property type="entry name" value="Peripla_BP_I"/>
</dbReference>
<dbReference type="RefSeq" id="WP_246437232.1">
    <property type="nucleotide sequence ID" value="NZ_JACHJT010000001.1"/>
</dbReference>
<proteinExistence type="inferred from homology"/>
<evidence type="ECO:0000256" key="1">
    <source>
        <dbReference type="ARBA" id="ARBA00010062"/>
    </source>
</evidence>
<dbReference type="EMBL" id="JACHJT010000001">
    <property type="protein sequence ID" value="MBB4933031.1"/>
    <property type="molecule type" value="Genomic_DNA"/>
</dbReference>
<keyword evidence="6" id="KW-1185">Reference proteome</keyword>
<comment type="similarity">
    <text evidence="1">Belongs to the leucine-binding protein family.</text>
</comment>
<dbReference type="PANTHER" id="PTHR47235:SF1">
    <property type="entry name" value="BLR6548 PROTEIN"/>
    <property type="match status" value="1"/>
</dbReference>
<dbReference type="Pfam" id="PF13458">
    <property type="entry name" value="Peripla_BP_6"/>
    <property type="match status" value="1"/>
</dbReference>
<protein>
    <submittedName>
        <fullName evidence="5">ABC-type branched-subunit amino acid transport system substrate-binding protein</fullName>
    </submittedName>
</protein>
<evidence type="ECO:0000313" key="6">
    <source>
        <dbReference type="Proteomes" id="UP000523007"/>
    </source>
</evidence>
<comment type="caution">
    <text evidence="5">The sequence shown here is derived from an EMBL/GenBank/DDBJ whole genome shotgun (WGS) entry which is preliminary data.</text>
</comment>
<dbReference type="SUPFAM" id="SSF53822">
    <property type="entry name" value="Periplasmic binding protein-like I"/>
    <property type="match status" value="1"/>
</dbReference>
<dbReference type="CDD" id="cd06343">
    <property type="entry name" value="PBP1_ABC_ligand_binding-like"/>
    <property type="match status" value="1"/>
</dbReference>
<dbReference type="InterPro" id="IPR028081">
    <property type="entry name" value="Leu-bd"/>
</dbReference>
<reference evidence="5 6" key="1">
    <citation type="submission" date="2020-08" db="EMBL/GenBank/DDBJ databases">
        <title>Sequencing the genomes of 1000 actinobacteria strains.</title>
        <authorList>
            <person name="Klenk H.-P."/>
        </authorList>
    </citation>
    <scope>NUCLEOTIDE SEQUENCE [LARGE SCALE GENOMIC DNA]</scope>
    <source>
        <strain evidence="5 6">DSM 102030</strain>
    </source>
</reference>
<gene>
    <name evidence="5" type="ORF">F4561_003851</name>
</gene>
<organism evidence="5 6">
    <name type="scientific">Lipingzhangella halophila</name>
    <dbReference type="NCBI Taxonomy" id="1783352"/>
    <lineage>
        <taxon>Bacteria</taxon>
        <taxon>Bacillati</taxon>
        <taxon>Actinomycetota</taxon>
        <taxon>Actinomycetes</taxon>
        <taxon>Streptosporangiales</taxon>
        <taxon>Nocardiopsidaceae</taxon>
        <taxon>Lipingzhangella</taxon>
    </lineage>
</organism>
<name>A0A7W7W3Q4_9ACTN</name>
<dbReference type="AlphaFoldDB" id="A0A7W7W3Q4"/>
<evidence type="ECO:0000313" key="5">
    <source>
        <dbReference type="EMBL" id="MBB4933031.1"/>
    </source>
</evidence>
<dbReference type="Proteomes" id="UP000523007">
    <property type="component" value="Unassembled WGS sequence"/>
</dbReference>
<evidence type="ECO:0000259" key="4">
    <source>
        <dbReference type="Pfam" id="PF13458"/>
    </source>
</evidence>
<feature type="region of interest" description="Disordered" evidence="3">
    <location>
        <begin position="406"/>
        <end position="430"/>
    </location>
</feature>
<keyword evidence="2" id="KW-0732">Signal</keyword>
<feature type="domain" description="Leucine-binding protein" evidence="4">
    <location>
        <begin position="35"/>
        <end position="392"/>
    </location>
</feature>
<dbReference type="PANTHER" id="PTHR47235">
    <property type="entry name" value="BLR6548 PROTEIN"/>
    <property type="match status" value="1"/>
</dbReference>
<sequence>MAAALLLSSCSGAGEVEDDGPADLDVSTGVTDDSVVIGTHMPLTGPAAPGYSQIPAGAGAVFDYINENGGIHGREIDYRVEDDVYQPDNTVEVTQDLVHDDEIFAMLGGLGTPTHSKVIDFLNEEGVPDLFVSSGALMWNQPEEYPLTYGYQVDYTREAKIQGEYIAENFPDADVGLLHQSDDVGEDSQAGLEQYIGDQITEVQSYDSGQESISAQIEALADAETDVVVCSCVPTYSAMMFLESAGIGFEPEFMVSSIGADTVTLSGLLEQFSEESGSDAPADSLLDGMIATGYLPQAAQQDDPWIEFYSGVYDEYVDPEVPFSNTTVYGMVQATKFAMVLEAAGEDLTRQALIDALDEDNYSGPGLVPFSTAPDNHAGYTGAYISEYSEGGDVEVLQEVRVTDNGDGEIEEFDLERPGPDEVTPFSDLG</sequence>
<accession>A0A7W7W3Q4</accession>
<evidence type="ECO:0000256" key="3">
    <source>
        <dbReference type="SAM" id="MobiDB-lite"/>
    </source>
</evidence>
<dbReference type="Gene3D" id="3.40.50.2300">
    <property type="match status" value="2"/>
</dbReference>